<evidence type="ECO:0000313" key="3">
    <source>
        <dbReference type="EMBL" id="MEU3557948.1"/>
    </source>
</evidence>
<sequence>MRPVSASGGHCDALDKALGDFRARAPHTVDRWGELLAAVLTGGGRLLAAGNGGSAAQAQHLTAELVGRYRDDRPPFSAIALHADTSSTTAIANDYGVDEVFARQVRAHGRDDDILMLLSTSGASANLLAAAEAAREAGLHVWALTGPAPNPLAAAADEVLAVEAPSTATVQELHLVAVHMVCEAFDAALERGWGAKGRRRAGAAAAPDRTGVPARGAGGGPHALQAGLIRRTPDDLPHGGRRHE</sequence>
<dbReference type="EMBL" id="JBEZUR010000076">
    <property type="protein sequence ID" value="MEU3557948.1"/>
    <property type="molecule type" value="Genomic_DNA"/>
</dbReference>
<evidence type="ECO:0000313" key="4">
    <source>
        <dbReference type="Proteomes" id="UP001550850"/>
    </source>
</evidence>
<dbReference type="InterPro" id="IPR035461">
    <property type="entry name" value="GmhA/DiaA"/>
</dbReference>
<name>A0ABV2YQE9_9ACTN</name>
<proteinExistence type="predicted"/>
<feature type="region of interest" description="Disordered" evidence="1">
    <location>
        <begin position="200"/>
        <end position="244"/>
    </location>
</feature>
<organism evidence="3 4">
    <name type="scientific">Streptomyces fragilis</name>
    <dbReference type="NCBI Taxonomy" id="67301"/>
    <lineage>
        <taxon>Bacteria</taxon>
        <taxon>Bacillati</taxon>
        <taxon>Actinomycetota</taxon>
        <taxon>Actinomycetes</taxon>
        <taxon>Kitasatosporales</taxon>
        <taxon>Streptomycetaceae</taxon>
        <taxon>Streptomyces</taxon>
    </lineage>
</organism>
<dbReference type="SUPFAM" id="SSF53697">
    <property type="entry name" value="SIS domain"/>
    <property type="match status" value="1"/>
</dbReference>
<dbReference type="PROSITE" id="PS51464">
    <property type="entry name" value="SIS"/>
    <property type="match status" value="1"/>
</dbReference>
<evidence type="ECO:0000256" key="1">
    <source>
        <dbReference type="SAM" id="MobiDB-lite"/>
    </source>
</evidence>
<dbReference type="PANTHER" id="PTHR30390">
    <property type="entry name" value="SEDOHEPTULOSE 7-PHOSPHATE ISOMERASE / DNAA INITIATOR-ASSOCIATING FACTOR FOR REPLICATION INITIATION"/>
    <property type="match status" value="1"/>
</dbReference>
<gene>
    <name evidence="3" type="ORF">AB0E65_27620</name>
</gene>
<dbReference type="PANTHER" id="PTHR30390:SF6">
    <property type="entry name" value="DNAA INITIATOR-ASSOCIATING PROTEIN DIAA"/>
    <property type="match status" value="1"/>
</dbReference>
<feature type="domain" description="SIS" evidence="2">
    <location>
        <begin position="36"/>
        <end position="191"/>
    </location>
</feature>
<dbReference type="Pfam" id="PF13580">
    <property type="entry name" value="SIS_2"/>
    <property type="match status" value="1"/>
</dbReference>
<dbReference type="InterPro" id="IPR050099">
    <property type="entry name" value="SIS_GmhA/DiaA_subfam"/>
</dbReference>
<dbReference type="InterPro" id="IPR046348">
    <property type="entry name" value="SIS_dom_sf"/>
</dbReference>
<reference evidence="3 4" key="1">
    <citation type="submission" date="2024-06" db="EMBL/GenBank/DDBJ databases">
        <title>The Natural Products Discovery Center: Release of the First 8490 Sequenced Strains for Exploring Actinobacteria Biosynthetic Diversity.</title>
        <authorList>
            <person name="Kalkreuter E."/>
            <person name="Kautsar S.A."/>
            <person name="Yang D."/>
            <person name="Bader C.D."/>
            <person name="Teijaro C.N."/>
            <person name="Fluegel L."/>
            <person name="Davis C.M."/>
            <person name="Simpson J.R."/>
            <person name="Lauterbach L."/>
            <person name="Steele A.D."/>
            <person name="Gui C."/>
            <person name="Meng S."/>
            <person name="Li G."/>
            <person name="Viehrig K."/>
            <person name="Ye F."/>
            <person name="Su P."/>
            <person name="Kiefer A.F."/>
            <person name="Nichols A."/>
            <person name="Cepeda A.J."/>
            <person name="Yan W."/>
            <person name="Fan B."/>
            <person name="Jiang Y."/>
            <person name="Adhikari A."/>
            <person name="Zheng C.-J."/>
            <person name="Schuster L."/>
            <person name="Cowan T.M."/>
            <person name="Smanski M.J."/>
            <person name="Chevrette M.G."/>
            <person name="De Carvalho L.P.S."/>
            <person name="Shen B."/>
        </authorList>
    </citation>
    <scope>NUCLEOTIDE SEQUENCE [LARGE SCALE GENOMIC DNA]</scope>
    <source>
        <strain evidence="3 4">NPDC038104</strain>
    </source>
</reference>
<accession>A0ABV2YQE9</accession>
<dbReference type="Gene3D" id="3.40.50.10490">
    <property type="entry name" value="Glucose-6-phosphate isomerase like protein, domain 1"/>
    <property type="match status" value="1"/>
</dbReference>
<dbReference type="Proteomes" id="UP001550850">
    <property type="component" value="Unassembled WGS sequence"/>
</dbReference>
<comment type="caution">
    <text evidence="3">The sequence shown here is derived from an EMBL/GenBank/DDBJ whole genome shotgun (WGS) entry which is preliminary data.</text>
</comment>
<dbReference type="CDD" id="cd05006">
    <property type="entry name" value="SIS_GmhA"/>
    <property type="match status" value="1"/>
</dbReference>
<dbReference type="InterPro" id="IPR001347">
    <property type="entry name" value="SIS_dom"/>
</dbReference>
<protein>
    <submittedName>
        <fullName evidence="3">SIS domain-containing protein</fullName>
    </submittedName>
</protein>
<evidence type="ECO:0000259" key="2">
    <source>
        <dbReference type="PROSITE" id="PS51464"/>
    </source>
</evidence>
<keyword evidence="4" id="KW-1185">Reference proteome</keyword>